<sequence>MANDRLRTAILAANLDVDRLAAAVGVDPKTADRWISKERVPHRRTRHKILEVLGGREEDLWPTLTADLRAAPTESELVHLYESRSAITRAGWEALLNRVEDSMDMLVFSGAFLVEQYNFVPFIRIKAEAGVKFRLLVGDESSPAVAQRAVEEGTPGGLEGRIQLMRRYLSDVADMNGVEIRTHGEILYNSLYRFDDDLLVNGHAFGALAGQSPVMHLKRQPNGPMWKHFMRSFDRTWNLGIPEKE</sequence>
<reference evidence="1 2" key="1">
    <citation type="submission" date="2017-10" db="EMBL/GenBank/DDBJ databases">
        <title>Sequencing the genomes of 1000 actinobacteria strains.</title>
        <authorList>
            <person name="Klenk H.-P."/>
        </authorList>
    </citation>
    <scope>NUCLEOTIDE SEQUENCE [LARGE SCALE GENOMIC DNA]</scope>
    <source>
        <strain evidence="1 2">DSM 46092</strain>
    </source>
</reference>
<dbReference type="CDD" id="cd00093">
    <property type="entry name" value="HTH_XRE"/>
    <property type="match status" value="1"/>
</dbReference>
<proteinExistence type="predicted"/>
<dbReference type="Proteomes" id="UP000243542">
    <property type="component" value="Unassembled WGS sequence"/>
</dbReference>
<comment type="caution">
    <text evidence="1">The sequence shown here is derived from an EMBL/GenBank/DDBJ whole genome shotgun (WGS) entry which is preliminary data.</text>
</comment>
<name>A0A2A9FZS2_9PSEU</name>
<accession>A0A2A9FZS2</accession>
<dbReference type="InterPro" id="IPR001387">
    <property type="entry name" value="Cro/C1-type_HTH"/>
</dbReference>
<gene>
    <name evidence="1" type="ORF">ATK36_0460</name>
</gene>
<dbReference type="GO" id="GO:0003677">
    <property type="term" value="F:DNA binding"/>
    <property type="evidence" value="ECO:0007669"/>
    <property type="project" value="InterPro"/>
</dbReference>
<evidence type="ECO:0000313" key="1">
    <source>
        <dbReference type="EMBL" id="PFG56924.1"/>
    </source>
</evidence>
<organism evidence="1 2">
    <name type="scientific">Amycolatopsis sulphurea</name>
    <dbReference type="NCBI Taxonomy" id="76022"/>
    <lineage>
        <taxon>Bacteria</taxon>
        <taxon>Bacillati</taxon>
        <taxon>Actinomycetota</taxon>
        <taxon>Actinomycetes</taxon>
        <taxon>Pseudonocardiales</taxon>
        <taxon>Pseudonocardiaceae</taxon>
        <taxon>Amycolatopsis</taxon>
    </lineage>
</organism>
<dbReference type="AlphaFoldDB" id="A0A2A9FZS2"/>
<dbReference type="EMBL" id="PDJK01000001">
    <property type="protein sequence ID" value="PFG56924.1"/>
    <property type="molecule type" value="Genomic_DNA"/>
</dbReference>
<evidence type="ECO:0008006" key="3">
    <source>
        <dbReference type="Google" id="ProtNLM"/>
    </source>
</evidence>
<protein>
    <recommendedName>
        <fullName evidence="3">HTH cro/C1-type domain-containing protein</fullName>
    </recommendedName>
</protein>
<dbReference type="SUPFAM" id="SSF47413">
    <property type="entry name" value="lambda repressor-like DNA-binding domains"/>
    <property type="match status" value="1"/>
</dbReference>
<evidence type="ECO:0000313" key="2">
    <source>
        <dbReference type="Proteomes" id="UP000243542"/>
    </source>
</evidence>
<keyword evidence="2" id="KW-1185">Reference proteome</keyword>
<dbReference type="InterPro" id="IPR010982">
    <property type="entry name" value="Lambda_DNA-bd_dom_sf"/>
</dbReference>
<dbReference type="RefSeq" id="WP_098510284.1">
    <property type="nucleotide sequence ID" value="NZ_JBIAKZ010000007.1"/>
</dbReference>